<sequence length="146" mass="16321">MNSISKIAIALFVFYGASIAAAHDLYFTVDYKAYAVKGENGNQNTDTVFEKNLFFIKANDTDAVNAESLKLMKSYVTYVREKKPAYVERIMKSAEKDKIDEAIMSGIHVSYFFATDKANQEIAAKMAHAKKLGFNVITSDGFSYKP</sequence>
<protein>
    <submittedName>
        <fullName evidence="2">Uncharacterized protein</fullName>
    </submittedName>
</protein>
<proteinExistence type="predicted"/>
<dbReference type="AlphaFoldDB" id="A0A2U2HNX6"/>
<reference evidence="2 3" key="1">
    <citation type="submission" date="2018-04" db="EMBL/GenBank/DDBJ databases">
        <title>Massilia violaceinigra sp. nov., a novel purple-pigmented bacterium isolated from Tianshan glacier, Xinjiang, China.</title>
        <authorList>
            <person name="Wang H."/>
        </authorList>
    </citation>
    <scope>NUCLEOTIDE SEQUENCE [LARGE SCALE GENOMIC DNA]</scope>
    <source>
        <strain evidence="2 3">B448-2</strain>
    </source>
</reference>
<name>A0A2U2HNX6_9BURK</name>
<organism evidence="2 3">
    <name type="scientific">Massilia glaciei</name>
    <dbReference type="NCBI Taxonomy" id="1524097"/>
    <lineage>
        <taxon>Bacteria</taxon>
        <taxon>Pseudomonadati</taxon>
        <taxon>Pseudomonadota</taxon>
        <taxon>Betaproteobacteria</taxon>
        <taxon>Burkholderiales</taxon>
        <taxon>Oxalobacteraceae</taxon>
        <taxon>Telluria group</taxon>
        <taxon>Massilia</taxon>
    </lineage>
</organism>
<feature type="chain" id="PRO_5015744258" evidence="1">
    <location>
        <begin position="23"/>
        <end position="146"/>
    </location>
</feature>
<evidence type="ECO:0000313" key="2">
    <source>
        <dbReference type="EMBL" id="PWF49179.1"/>
    </source>
</evidence>
<evidence type="ECO:0000313" key="3">
    <source>
        <dbReference type="Proteomes" id="UP000241421"/>
    </source>
</evidence>
<feature type="signal peptide" evidence="1">
    <location>
        <begin position="1"/>
        <end position="22"/>
    </location>
</feature>
<accession>A0A2U2HNX6</accession>
<comment type="caution">
    <text evidence="2">The sequence shown here is derived from an EMBL/GenBank/DDBJ whole genome shotgun (WGS) entry which is preliminary data.</text>
</comment>
<dbReference type="RefSeq" id="WP_106756910.1">
    <property type="nucleotide sequence ID" value="NZ_PXWF02000107.1"/>
</dbReference>
<keyword evidence="1" id="KW-0732">Signal</keyword>
<keyword evidence="3" id="KW-1185">Reference proteome</keyword>
<gene>
    <name evidence="2" type="ORF">C7C56_007960</name>
</gene>
<dbReference type="EMBL" id="PXWF02000107">
    <property type="protein sequence ID" value="PWF49179.1"/>
    <property type="molecule type" value="Genomic_DNA"/>
</dbReference>
<dbReference type="Proteomes" id="UP000241421">
    <property type="component" value="Unassembled WGS sequence"/>
</dbReference>
<evidence type="ECO:0000256" key="1">
    <source>
        <dbReference type="SAM" id="SignalP"/>
    </source>
</evidence>